<dbReference type="EMBL" id="DUJS01000001">
    <property type="protein sequence ID" value="HII69689.1"/>
    <property type="molecule type" value="Genomic_DNA"/>
</dbReference>
<comment type="caution">
    <text evidence="1">The sequence shown here is derived from an EMBL/GenBank/DDBJ whole genome shotgun (WGS) entry which is preliminary data.</text>
</comment>
<dbReference type="Proteomes" id="UP000619545">
    <property type="component" value="Unassembled WGS sequence"/>
</dbReference>
<protein>
    <submittedName>
        <fullName evidence="1">Uncharacterized protein</fullName>
    </submittedName>
</protein>
<name>A0A832TEW8_9EURY</name>
<dbReference type="RefSeq" id="WP_011019425.1">
    <property type="nucleotide sequence ID" value="NZ_DUJS01000001.1"/>
</dbReference>
<dbReference type="GeneID" id="1477158"/>
<dbReference type="AlphaFoldDB" id="A0A832TEW8"/>
<gene>
    <name evidence="1" type="ORF">HA336_00465</name>
</gene>
<organism evidence="1 2">
    <name type="scientific">Methanopyrus kandleri</name>
    <dbReference type="NCBI Taxonomy" id="2320"/>
    <lineage>
        <taxon>Archaea</taxon>
        <taxon>Methanobacteriati</taxon>
        <taxon>Methanobacteriota</taxon>
        <taxon>Methanomada group</taxon>
        <taxon>Methanopyri</taxon>
        <taxon>Methanopyrales</taxon>
        <taxon>Methanopyraceae</taxon>
        <taxon>Methanopyrus</taxon>
    </lineage>
</organism>
<evidence type="ECO:0000313" key="2">
    <source>
        <dbReference type="Proteomes" id="UP000619545"/>
    </source>
</evidence>
<sequence length="233" mass="26556">MSLVAARNPPDPRKLGSFKVRRCAACGRLMRIELSECNCVRCNDLRGEPLEEGPYIENSGPYCDRCRGGVEPTSRLPEVAVAVCFLTDRRNHDVLYRAAGALAEVVPRLREERRFVAVGTPVDDLYFNLRCGMEAGIDFGIRAQMSSIFTHMGPEYLVIAHNPVRKLRGRPRERFRYTLESNIEELRRVIVLEDVVRNTDFKSVYRDLGREYPDVFVFASSGEVEKLVDALRK</sequence>
<reference evidence="1" key="1">
    <citation type="journal article" date="2020" name="bioRxiv">
        <title>A rank-normalized archaeal taxonomy based on genome phylogeny resolves widespread incomplete and uneven classifications.</title>
        <authorList>
            <person name="Rinke C."/>
            <person name="Chuvochina M."/>
            <person name="Mussig A.J."/>
            <person name="Chaumeil P.-A."/>
            <person name="Waite D.W."/>
            <person name="Whitman W.B."/>
            <person name="Parks D.H."/>
            <person name="Hugenholtz P."/>
        </authorList>
    </citation>
    <scope>NUCLEOTIDE SEQUENCE</scope>
    <source>
        <strain evidence="1">UBA8853</strain>
    </source>
</reference>
<proteinExistence type="predicted"/>
<evidence type="ECO:0000313" key="1">
    <source>
        <dbReference type="EMBL" id="HII69689.1"/>
    </source>
</evidence>
<accession>A0A832TEW8</accession>